<proteinExistence type="predicted"/>
<dbReference type="eggNOG" id="ENOG502ZX8H">
    <property type="taxonomic scope" value="Bacteria"/>
</dbReference>
<dbReference type="OrthoDB" id="7582212at2"/>
<name>A0A0A1W8K5_9SPHN</name>
<dbReference type="AlphaFoldDB" id="A0A0A1W8K5"/>
<sequence length="106" mass="10956">MAKILASIGIALVAVACTPPSTRIATGLERYGLDSQRSTCVGQRLERNLSLGQLQQLGNAAAAYRRDDPNPGQLTAGDLIRVAGEIKDPKIALEVGKAAATCGVAP</sequence>
<dbReference type="Proteomes" id="UP000032305">
    <property type="component" value="Unassembled WGS sequence"/>
</dbReference>
<organism evidence="2 3">
    <name type="scientific">Sphingomonas parapaucimobilis NBRC 15100</name>
    <dbReference type="NCBI Taxonomy" id="1219049"/>
    <lineage>
        <taxon>Bacteria</taxon>
        <taxon>Pseudomonadati</taxon>
        <taxon>Pseudomonadota</taxon>
        <taxon>Alphaproteobacteria</taxon>
        <taxon>Sphingomonadales</taxon>
        <taxon>Sphingomonadaceae</taxon>
        <taxon>Sphingomonas</taxon>
    </lineage>
</organism>
<accession>A0A0A1W8K5</accession>
<feature type="chain" id="PRO_5001993555" description="Lipoprotein" evidence="1">
    <location>
        <begin position="17"/>
        <end position="106"/>
    </location>
</feature>
<dbReference type="RefSeq" id="WP_042487616.1">
    <property type="nucleotide sequence ID" value="NZ_BBPI01000057.1"/>
</dbReference>
<feature type="signal peptide" evidence="1">
    <location>
        <begin position="1"/>
        <end position="16"/>
    </location>
</feature>
<evidence type="ECO:0000256" key="1">
    <source>
        <dbReference type="SAM" id="SignalP"/>
    </source>
</evidence>
<dbReference type="PROSITE" id="PS51257">
    <property type="entry name" value="PROKAR_LIPOPROTEIN"/>
    <property type="match status" value="1"/>
</dbReference>
<keyword evidence="1" id="KW-0732">Signal</keyword>
<evidence type="ECO:0008006" key="4">
    <source>
        <dbReference type="Google" id="ProtNLM"/>
    </source>
</evidence>
<comment type="caution">
    <text evidence="2">The sequence shown here is derived from an EMBL/GenBank/DDBJ whole genome shotgun (WGS) entry which is preliminary data.</text>
</comment>
<evidence type="ECO:0000313" key="3">
    <source>
        <dbReference type="Proteomes" id="UP000032305"/>
    </source>
</evidence>
<keyword evidence="3" id="KW-1185">Reference proteome</keyword>
<dbReference type="EMBL" id="BBPI01000057">
    <property type="protein sequence ID" value="GAM01244.1"/>
    <property type="molecule type" value="Genomic_DNA"/>
</dbReference>
<protein>
    <recommendedName>
        <fullName evidence="4">Lipoprotein</fullName>
    </recommendedName>
</protein>
<evidence type="ECO:0000313" key="2">
    <source>
        <dbReference type="EMBL" id="GAM01244.1"/>
    </source>
</evidence>
<reference evidence="2 3" key="1">
    <citation type="submission" date="2014-11" db="EMBL/GenBank/DDBJ databases">
        <title>Whole genome shotgun sequence of Sphingomonas parapaucimobilis NBRC 15100.</title>
        <authorList>
            <person name="Katano-Makiyama Y."/>
            <person name="Hosoyama A."/>
            <person name="Hashimoto M."/>
            <person name="Hosoyama Y."/>
            <person name="Noguchi M."/>
            <person name="Numata M."/>
            <person name="Tsuchikane K."/>
            <person name="Hirakata S."/>
            <person name="Uohara A."/>
            <person name="Shimodaira J."/>
            <person name="Ohji S."/>
            <person name="Ichikawa N."/>
            <person name="Kimura A."/>
            <person name="Yamazoe A."/>
            <person name="Fujita N."/>
        </authorList>
    </citation>
    <scope>NUCLEOTIDE SEQUENCE [LARGE SCALE GENOMIC DNA]</scope>
    <source>
        <strain evidence="2 3">NBRC 15100</strain>
    </source>
</reference>
<gene>
    <name evidence="2" type="ORF">SP5_057_00060</name>
</gene>